<feature type="binding site" evidence="15">
    <location>
        <position position="119"/>
    </location>
    <ligand>
        <name>Mg(2+)</name>
        <dbReference type="ChEBI" id="CHEBI:18420"/>
    </ligand>
</feature>
<dbReference type="Pfam" id="PF00035">
    <property type="entry name" value="dsrm"/>
    <property type="match status" value="1"/>
</dbReference>
<dbReference type="SMART" id="SM00535">
    <property type="entry name" value="RIBOc"/>
    <property type="match status" value="1"/>
</dbReference>
<keyword evidence="7 15" id="KW-0507">mRNA processing</keyword>
<comment type="similarity">
    <text evidence="3">Belongs to the ribonuclease III family.</text>
</comment>
<name>A0A5R9A9N9_9MICC</name>
<dbReference type="InterPro" id="IPR014720">
    <property type="entry name" value="dsRBD_dom"/>
</dbReference>
<evidence type="ECO:0000256" key="15">
    <source>
        <dbReference type="HAMAP-Rule" id="MF_00104"/>
    </source>
</evidence>
<dbReference type="PANTHER" id="PTHR11207">
    <property type="entry name" value="RIBONUCLEASE III"/>
    <property type="match status" value="1"/>
</dbReference>
<dbReference type="EC" id="3.1.26.3" evidence="15"/>
<feature type="active site" evidence="15">
    <location>
        <position position="47"/>
    </location>
</feature>
<dbReference type="PANTHER" id="PTHR11207:SF0">
    <property type="entry name" value="RIBONUCLEASE 3"/>
    <property type="match status" value="1"/>
</dbReference>
<dbReference type="PROSITE" id="PS00517">
    <property type="entry name" value="RNASE_3_1"/>
    <property type="match status" value="1"/>
</dbReference>
<evidence type="ECO:0000259" key="16">
    <source>
        <dbReference type="PROSITE" id="PS50137"/>
    </source>
</evidence>
<organism evidence="18 19">
    <name type="scientific">Nesterenkonia sphaerica</name>
    <dbReference type="NCBI Taxonomy" id="1804988"/>
    <lineage>
        <taxon>Bacteria</taxon>
        <taxon>Bacillati</taxon>
        <taxon>Actinomycetota</taxon>
        <taxon>Actinomycetes</taxon>
        <taxon>Micrococcales</taxon>
        <taxon>Micrococcaceae</taxon>
        <taxon>Nesterenkonia</taxon>
    </lineage>
</organism>
<dbReference type="GO" id="GO:0010468">
    <property type="term" value="P:regulation of gene expression"/>
    <property type="evidence" value="ECO:0007669"/>
    <property type="project" value="TreeGrafter"/>
</dbReference>
<evidence type="ECO:0000256" key="12">
    <source>
        <dbReference type="ARBA" id="ARBA00022801"/>
    </source>
</evidence>
<dbReference type="InterPro" id="IPR011907">
    <property type="entry name" value="RNase_III"/>
</dbReference>
<evidence type="ECO:0000256" key="2">
    <source>
        <dbReference type="ARBA" id="ARBA00004496"/>
    </source>
</evidence>
<evidence type="ECO:0000256" key="7">
    <source>
        <dbReference type="ARBA" id="ARBA00022664"/>
    </source>
</evidence>
<evidence type="ECO:0000313" key="18">
    <source>
        <dbReference type="EMBL" id="TLP75318.1"/>
    </source>
</evidence>
<evidence type="ECO:0000256" key="14">
    <source>
        <dbReference type="ARBA" id="ARBA00022884"/>
    </source>
</evidence>
<evidence type="ECO:0000313" key="19">
    <source>
        <dbReference type="Proteomes" id="UP000306544"/>
    </source>
</evidence>
<dbReference type="CDD" id="cd10845">
    <property type="entry name" value="DSRM_RNAse_III_family"/>
    <property type="match status" value="1"/>
</dbReference>
<dbReference type="EMBL" id="VAWA01000009">
    <property type="protein sequence ID" value="TLP75318.1"/>
    <property type="molecule type" value="Genomic_DNA"/>
</dbReference>
<dbReference type="SUPFAM" id="SSF54768">
    <property type="entry name" value="dsRNA-binding domain-like"/>
    <property type="match status" value="1"/>
</dbReference>
<dbReference type="FunFam" id="3.30.160.20:FF:000003">
    <property type="entry name" value="Ribonuclease 3"/>
    <property type="match status" value="1"/>
</dbReference>
<dbReference type="FunFam" id="1.10.1520.10:FF:000001">
    <property type="entry name" value="Ribonuclease 3"/>
    <property type="match status" value="1"/>
</dbReference>
<keyword evidence="6 15" id="KW-0698">rRNA processing</keyword>
<dbReference type="SUPFAM" id="SSF69065">
    <property type="entry name" value="RNase III domain-like"/>
    <property type="match status" value="1"/>
</dbReference>
<dbReference type="GO" id="GO:0004525">
    <property type="term" value="F:ribonuclease III activity"/>
    <property type="evidence" value="ECO:0007669"/>
    <property type="project" value="UniProtKB-UniRule"/>
</dbReference>
<feature type="binding site" evidence="15">
    <location>
        <position position="116"/>
    </location>
    <ligand>
        <name>Mg(2+)</name>
        <dbReference type="ChEBI" id="CHEBI:18420"/>
    </ligand>
</feature>
<dbReference type="NCBIfam" id="TIGR02191">
    <property type="entry name" value="RNaseIII"/>
    <property type="match status" value="1"/>
</dbReference>
<dbReference type="OrthoDB" id="9805026at2"/>
<dbReference type="HAMAP" id="MF_00104">
    <property type="entry name" value="RNase_III"/>
    <property type="match status" value="1"/>
</dbReference>
<keyword evidence="19" id="KW-1185">Reference proteome</keyword>
<comment type="subunit">
    <text evidence="4 15">Homodimer.</text>
</comment>
<protein>
    <recommendedName>
        <fullName evidence="15">Ribonuclease 3</fullName>
        <ecNumber evidence="15">3.1.26.3</ecNumber>
    </recommendedName>
    <alternativeName>
        <fullName evidence="15">Ribonuclease III</fullName>
        <shortName evidence="15">RNase III</shortName>
    </alternativeName>
</protein>
<dbReference type="AlphaFoldDB" id="A0A5R9A9N9"/>
<evidence type="ECO:0000256" key="10">
    <source>
        <dbReference type="ARBA" id="ARBA00022723"/>
    </source>
</evidence>
<dbReference type="GO" id="GO:0006397">
    <property type="term" value="P:mRNA processing"/>
    <property type="evidence" value="ECO:0007669"/>
    <property type="project" value="UniProtKB-UniRule"/>
</dbReference>
<evidence type="ECO:0000256" key="9">
    <source>
        <dbReference type="ARBA" id="ARBA00022722"/>
    </source>
</evidence>
<comment type="caution">
    <text evidence="18">The sequence shown here is derived from an EMBL/GenBank/DDBJ whole genome shotgun (WGS) entry which is preliminary data.</text>
</comment>
<evidence type="ECO:0000256" key="3">
    <source>
        <dbReference type="ARBA" id="ARBA00010183"/>
    </source>
</evidence>
<dbReference type="GO" id="GO:0042802">
    <property type="term" value="F:identical protein binding"/>
    <property type="evidence" value="ECO:0007669"/>
    <property type="project" value="UniProtKB-ARBA"/>
</dbReference>
<dbReference type="PROSITE" id="PS50137">
    <property type="entry name" value="DS_RBD"/>
    <property type="match status" value="1"/>
</dbReference>
<feature type="active site" evidence="15">
    <location>
        <position position="119"/>
    </location>
</feature>
<feature type="binding site" evidence="15">
    <location>
        <position position="43"/>
    </location>
    <ligand>
        <name>Mg(2+)</name>
        <dbReference type="ChEBI" id="CHEBI:18420"/>
    </ligand>
</feature>
<proteinExistence type="inferred from homology"/>
<evidence type="ECO:0000256" key="6">
    <source>
        <dbReference type="ARBA" id="ARBA00022552"/>
    </source>
</evidence>
<dbReference type="Gene3D" id="3.30.160.20">
    <property type="match status" value="1"/>
</dbReference>
<keyword evidence="10 15" id="KW-0479">Metal-binding</keyword>
<evidence type="ECO:0000256" key="4">
    <source>
        <dbReference type="ARBA" id="ARBA00011738"/>
    </source>
</evidence>
<dbReference type="Pfam" id="PF14622">
    <property type="entry name" value="Ribonucleas_3_3"/>
    <property type="match status" value="1"/>
</dbReference>
<dbReference type="InterPro" id="IPR036389">
    <property type="entry name" value="RNase_III_sf"/>
</dbReference>
<dbReference type="Proteomes" id="UP000306544">
    <property type="component" value="Unassembled WGS sequence"/>
</dbReference>
<evidence type="ECO:0000259" key="17">
    <source>
        <dbReference type="PROSITE" id="PS50142"/>
    </source>
</evidence>
<keyword evidence="5 15" id="KW-0963">Cytoplasm</keyword>
<dbReference type="InterPro" id="IPR000999">
    <property type="entry name" value="RNase_III_dom"/>
</dbReference>
<keyword evidence="11 15" id="KW-0255">Endonuclease</keyword>
<feature type="domain" description="RNase III" evidence="17">
    <location>
        <begin position="4"/>
        <end position="130"/>
    </location>
</feature>
<keyword evidence="8 15" id="KW-0819">tRNA processing</keyword>
<comment type="function">
    <text evidence="15">Digests double-stranded RNA. Involved in the processing of primary rRNA transcript to yield the immediate precursors to the large and small rRNAs (23S and 16S). Processes some mRNAs, and tRNAs when they are encoded in the rRNA operon. Processes pre-crRNA and tracrRNA of type II CRISPR loci if present in the organism.</text>
</comment>
<evidence type="ECO:0000256" key="13">
    <source>
        <dbReference type="ARBA" id="ARBA00022842"/>
    </source>
</evidence>
<dbReference type="GO" id="GO:0046872">
    <property type="term" value="F:metal ion binding"/>
    <property type="evidence" value="ECO:0007669"/>
    <property type="project" value="UniProtKB-KW"/>
</dbReference>
<keyword evidence="12 15" id="KW-0378">Hydrolase</keyword>
<dbReference type="GO" id="GO:0008033">
    <property type="term" value="P:tRNA processing"/>
    <property type="evidence" value="ECO:0007669"/>
    <property type="project" value="UniProtKB-KW"/>
</dbReference>
<accession>A0A5R9A9N9</accession>
<keyword evidence="13 15" id="KW-0460">Magnesium</keyword>
<keyword evidence="15" id="KW-0699">rRNA-binding</keyword>
<evidence type="ECO:0000256" key="8">
    <source>
        <dbReference type="ARBA" id="ARBA00022694"/>
    </source>
</evidence>
<dbReference type="GO" id="GO:0019843">
    <property type="term" value="F:rRNA binding"/>
    <property type="evidence" value="ECO:0007669"/>
    <property type="project" value="UniProtKB-KW"/>
</dbReference>
<keyword evidence="14 15" id="KW-0694">RNA-binding</keyword>
<dbReference type="PROSITE" id="PS50142">
    <property type="entry name" value="RNASE_3_2"/>
    <property type="match status" value="1"/>
</dbReference>
<dbReference type="SMART" id="SM00358">
    <property type="entry name" value="DSRM"/>
    <property type="match status" value="1"/>
</dbReference>
<comment type="cofactor">
    <cofactor evidence="15">
        <name>Mg(2+)</name>
        <dbReference type="ChEBI" id="CHEBI:18420"/>
    </cofactor>
</comment>
<evidence type="ECO:0000256" key="11">
    <source>
        <dbReference type="ARBA" id="ARBA00022759"/>
    </source>
</evidence>
<dbReference type="CDD" id="cd00593">
    <property type="entry name" value="RIBOc"/>
    <property type="match status" value="1"/>
</dbReference>
<feature type="domain" description="DRBM" evidence="16">
    <location>
        <begin position="157"/>
        <end position="225"/>
    </location>
</feature>
<dbReference type="RefSeq" id="WP_138170403.1">
    <property type="nucleotide sequence ID" value="NZ_VAWA01000009.1"/>
</dbReference>
<keyword evidence="9 15" id="KW-0540">Nuclease</keyword>
<dbReference type="GO" id="GO:0005737">
    <property type="term" value="C:cytoplasm"/>
    <property type="evidence" value="ECO:0007669"/>
    <property type="project" value="UniProtKB-SubCell"/>
</dbReference>
<sequence>MSASETLQKSLGVHVDPEALRLALTHRSYAYENEGLATNERLEFLGDAVLQLVVTDYLFRTFGDLTEGDLAKLRPALVSTRALARIARTLQLGPHIRLGAGELRTQGAEKDSILADTVEAIIGAVYSAHGFDTAQALVLRLVTPLLSDTEAMTAGKDWKTTIQELAAARDMGEIRYLIEDSGPDHRKSFRATVTIDGTTYGQGTGSSKKEAERDAARVTVEELTGGRGQADVLTLVLDRYEATAEAESRHTR</sequence>
<gene>
    <name evidence="15" type="primary">rnc</name>
    <name evidence="18" type="ORF">FEF27_08365</name>
</gene>
<comment type="catalytic activity">
    <reaction evidence="1 15">
        <text>Endonucleolytic cleavage to 5'-phosphomonoester.</text>
        <dbReference type="EC" id="3.1.26.3"/>
    </reaction>
</comment>
<reference evidence="18 19" key="1">
    <citation type="submission" date="2019-05" db="EMBL/GenBank/DDBJ databases">
        <title>Nesterenkonia sp. GY239, isolated from the Southern Atlantic Ocean.</title>
        <authorList>
            <person name="Zhang G."/>
        </authorList>
    </citation>
    <scope>NUCLEOTIDE SEQUENCE [LARGE SCALE GENOMIC DNA]</scope>
    <source>
        <strain evidence="18 19">GY239</strain>
    </source>
</reference>
<comment type="subcellular location">
    <subcellularLocation>
        <location evidence="2 15">Cytoplasm</location>
    </subcellularLocation>
</comment>
<dbReference type="GO" id="GO:0003725">
    <property type="term" value="F:double-stranded RNA binding"/>
    <property type="evidence" value="ECO:0007669"/>
    <property type="project" value="TreeGrafter"/>
</dbReference>
<dbReference type="Gene3D" id="1.10.1520.10">
    <property type="entry name" value="Ribonuclease III domain"/>
    <property type="match status" value="1"/>
</dbReference>
<evidence type="ECO:0000256" key="1">
    <source>
        <dbReference type="ARBA" id="ARBA00000109"/>
    </source>
</evidence>
<evidence type="ECO:0000256" key="5">
    <source>
        <dbReference type="ARBA" id="ARBA00022490"/>
    </source>
</evidence>
<dbReference type="GO" id="GO:0006364">
    <property type="term" value="P:rRNA processing"/>
    <property type="evidence" value="ECO:0007669"/>
    <property type="project" value="UniProtKB-UniRule"/>
</dbReference>